<keyword evidence="1 2" id="KW-0539">Nucleus</keyword>
<keyword evidence="5" id="KW-1185">Reference proteome</keyword>
<accession>A0A8D2JLQ4</accession>
<evidence type="ECO:0000256" key="2">
    <source>
        <dbReference type="RuleBase" id="RU364148"/>
    </source>
</evidence>
<dbReference type="InterPro" id="IPR019087">
    <property type="entry name" value="Med15_N"/>
</dbReference>
<comment type="subcellular location">
    <subcellularLocation>
        <location evidence="2">Nucleus</location>
    </subcellularLocation>
</comment>
<comment type="similarity">
    <text evidence="2">Belongs to the Mediator complex subunit 15 family.</text>
</comment>
<reference evidence="4" key="2">
    <citation type="submission" date="2025-09" db="UniProtKB">
        <authorList>
            <consortium name="Ensembl"/>
        </authorList>
    </citation>
    <scope>IDENTIFICATION</scope>
</reference>
<dbReference type="Proteomes" id="UP000694545">
    <property type="component" value="Unplaced"/>
</dbReference>
<sequence length="76" mass="8600">SLTSVPRLCWYLSLKGRKYVTQIGEDAMRMAGVAHNKTSKDMENHVFLKAKSRVRCFLPLWSNDQNRLGGGSTLVM</sequence>
<dbReference type="GO" id="GO:0003712">
    <property type="term" value="F:transcription coregulator activity"/>
    <property type="evidence" value="ECO:0007669"/>
    <property type="project" value="InterPro"/>
</dbReference>
<dbReference type="Pfam" id="PF09606">
    <property type="entry name" value="Med15_N"/>
    <property type="match status" value="1"/>
</dbReference>
<name>A0A8D2JLQ4_VARKO</name>
<keyword evidence="2" id="KW-0804">Transcription</keyword>
<feature type="domain" description="Mediator of RNA polymerase II transcription subunit 15 N-terminal" evidence="3">
    <location>
        <begin position="20"/>
        <end position="53"/>
    </location>
</feature>
<keyword evidence="2" id="KW-0010">Activator</keyword>
<protein>
    <recommendedName>
        <fullName evidence="2">Mediator of RNA polymerase II transcription subunit 15</fullName>
    </recommendedName>
    <alternativeName>
        <fullName evidence="2">Mediator complex subunit 15</fullName>
    </alternativeName>
</protein>
<dbReference type="Ensembl" id="ENSVKKT00000013151.1">
    <property type="protein sequence ID" value="ENSVKKP00000012843.1"/>
    <property type="gene ID" value="ENSVKKG00000008895.1"/>
</dbReference>
<evidence type="ECO:0000313" key="5">
    <source>
        <dbReference type="Proteomes" id="UP000694545"/>
    </source>
</evidence>
<dbReference type="GO" id="GO:0005654">
    <property type="term" value="C:nucleoplasm"/>
    <property type="evidence" value="ECO:0007669"/>
    <property type="project" value="UniProtKB-ARBA"/>
</dbReference>
<reference evidence="4" key="1">
    <citation type="submission" date="2025-08" db="UniProtKB">
        <authorList>
            <consortium name="Ensembl"/>
        </authorList>
    </citation>
    <scope>IDENTIFICATION</scope>
</reference>
<gene>
    <name evidence="2" type="primary">MED15</name>
</gene>
<dbReference type="AlphaFoldDB" id="A0A8D2JLQ4"/>
<dbReference type="GO" id="GO:0006355">
    <property type="term" value="P:regulation of DNA-templated transcription"/>
    <property type="evidence" value="ECO:0007669"/>
    <property type="project" value="InterPro"/>
</dbReference>
<dbReference type="InterPro" id="IPR036529">
    <property type="entry name" value="KIX_dom_sf"/>
</dbReference>
<evidence type="ECO:0000256" key="1">
    <source>
        <dbReference type="ARBA" id="ARBA00023242"/>
    </source>
</evidence>
<evidence type="ECO:0000259" key="3">
    <source>
        <dbReference type="Pfam" id="PF09606"/>
    </source>
</evidence>
<organism evidence="4 5">
    <name type="scientific">Varanus komodoensis</name>
    <name type="common">Komodo dragon</name>
    <dbReference type="NCBI Taxonomy" id="61221"/>
    <lineage>
        <taxon>Eukaryota</taxon>
        <taxon>Metazoa</taxon>
        <taxon>Chordata</taxon>
        <taxon>Craniata</taxon>
        <taxon>Vertebrata</taxon>
        <taxon>Euteleostomi</taxon>
        <taxon>Lepidosauria</taxon>
        <taxon>Squamata</taxon>
        <taxon>Bifurcata</taxon>
        <taxon>Unidentata</taxon>
        <taxon>Episquamata</taxon>
        <taxon>Toxicofera</taxon>
        <taxon>Anguimorpha</taxon>
        <taxon>Paleoanguimorpha</taxon>
        <taxon>Varanoidea</taxon>
        <taxon>Varanidae</taxon>
        <taxon>Varanus</taxon>
    </lineage>
</organism>
<dbReference type="Gene3D" id="1.10.246.20">
    <property type="entry name" value="Coactivator CBP, KIX domain"/>
    <property type="match status" value="1"/>
</dbReference>
<proteinExistence type="inferred from homology"/>
<comment type="subunit">
    <text evidence="2">Component of the Mediator complex.</text>
</comment>
<evidence type="ECO:0000313" key="4">
    <source>
        <dbReference type="Ensembl" id="ENSVKKP00000012843.1"/>
    </source>
</evidence>
<keyword evidence="2" id="KW-0805">Transcription regulation</keyword>
<comment type="function">
    <text evidence="2">Component of the Mediator complex, a coactivator involved in the regulated transcription of nearly all RNA polymerase II-dependent genes. Mediator functions as a bridge to convey information from gene-specific regulatory proteins to the basal RNA polymerase II transcription machinery. Mediator is recruited to promoters by direct interactions with regulatory proteins and serves as a scaffold for the assembly of a functional preinitiation complex with RNA polymerase II and the general transcription factors.</text>
</comment>